<reference evidence="18 19" key="1">
    <citation type="submission" date="2019-11" db="EMBL/GenBank/DDBJ databases">
        <title>Comparative genomics of hydrocarbon-degrading Desulfosarcina strains.</title>
        <authorList>
            <person name="Watanabe M."/>
            <person name="Kojima H."/>
            <person name="Fukui M."/>
        </authorList>
    </citation>
    <scope>NUCLEOTIDE SEQUENCE [LARGE SCALE GENOMIC DNA]</scope>
    <source>
        <strain evidence="18 19">28bB2T</strain>
    </source>
</reference>
<dbReference type="PANTHER" id="PTHR48082">
    <property type="entry name" value="ATP SYNTHASE SUBUNIT ALPHA, MITOCHONDRIAL"/>
    <property type="match status" value="1"/>
</dbReference>
<dbReference type="InterPro" id="IPR020003">
    <property type="entry name" value="ATPase_a/bsu_AS"/>
</dbReference>
<dbReference type="GO" id="GO:0043531">
    <property type="term" value="F:ADP binding"/>
    <property type="evidence" value="ECO:0007669"/>
    <property type="project" value="TreeGrafter"/>
</dbReference>
<evidence type="ECO:0000256" key="9">
    <source>
        <dbReference type="ARBA" id="ARBA00023065"/>
    </source>
</evidence>
<keyword evidence="10 14" id="KW-0472">Membrane</keyword>
<evidence type="ECO:0000259" key="17">
    <source>
        <dbReference type="Pfam" id="PF02874"/>
    </source>
</evidence>
<comment type="subunit">
    <text evidence="13">F-type ATPases have 2 components, CF(1) - the catalytic core - and CF(0) - the membrane proton channel. CF(1) has five subunits: alpha(3), beta(3), gamma(1), delta(1), epsilon(1). CF(0) has four main subunits: a(1), b(1), b'(1) and c(9-12).</text>
</comment>
<dbReference type="NCBIfam" id="NF009884">
    <property type="entry name" value="PRK13343.1"/>
    <property type="match status" value="1"/>
</dbReference>
<dbReference type="EMBL" id="AP021876">
    <property type="protein sequence ID" value="BBO85816.1"/>
    <property type="molecule type" value="Genomic_DNA"/>
</dbReference>
<dbReference type="Gene3D" id="1.20.150.20">
    <property type="entry name" value="ATP synthase alpha/beta chain, C-terminal domain"/>
    <property type="match status" value="1"/>
</dbReference>
<gene>
    <name evidence="14" type="primary">atpA</name>
    <name evidence="18" type="ORF">DSCO28_63820</name>
</gene>
<keyword evidence="14" id="KW-1003">Cell membrane</keyword>
<evidence type="ECO:0000313" key="19">
    <source>
        <dbReference type="Proteomes" id="UP000425960"/>
    </source>
</evidence>
<dbReference type="NCBIfam" id="TIGR03324">
    <property type="entry name" value="alt_F1F0_F1_al"/>
    <property type="match status" value="1"/>
</dbReference>
<dbReference type="InterPro" id="IPR005294">
    <property type="entry name" value="ATP_synth_F1_asu"/>
</dbReference>
<dbReference type="Pfam" id="PF02874">
    <property type="entry name" value="ATP-synt_ab_N"/>
    <property type="match status" value="1"/>
</dbReference>
<dbReference type="Pfam" id="PF00006">
    <property type="entry name" value="ATP-synt_ab"/>
    <property type="match status" value="1"/>
</dbReference>
<evidence type="ECO:0000313" key="18">
    <source>
        <dbReference type="EMBL" id="BBO85816.1"/>
    </source>
</evidence>
<dbReference type="InterPro" id="IPR027417">
    <property type="entry name" value="P-loop_NTPase"/>
</dbReference>
<dbReference type="HAMAP" id="MF_01346">
    <property type="entry name" value="ATP_synth_alpha_bact"/>
    <property type="match status" value="1"/>
</dbReference>
<evidence type="ECO:0000256" key="14">
    <source>
        <dbReference type="HAMAP-Rule" id="MF_01346"/>
    </source>
</evidence>
<keyword evidence="4 14" id="KW-0813">Transport</keyword>
<feature type="domain" description="ATP synthase alpha subunit C-terminal" evidence="16">
    <location>
        <begin position="383"/>
        <end position="492"/>
    </location>
</feature>
<evidence type="ECO:0000259" key="16">
    <source>
        <dbReference type="Pfam" id="PF00306"/>
    </source>
</evidence>
<comment type="similarity">
    <text evidence="3 14">Belongs to the ATPase alpha/beta chains family.</text>
</comment>
<dbReference type="CDD" id="cd18116">
    <property type="entry name" value="ATP-synt_F1_alpha_N"/>
    <property type="match status" value="1"/>
</dbReference>
<dbReference type="InterPro" id="IPR017710">
    <property type="entry name" value="Alt_ATP_synth_F1_asu"/>
</dbReference>
<feature type="site" description="Required for activity" evidence="14">
    <location>
        <position position="374"/>
    </location>
</feature>
<dbReference type="InterPro" id="IPR023366">
    <property type="entry name" value="ATP_synth_asu-like_sf"/>
</dbReference>
<dbReference type="InterPro" id="IPR000194">
    <property type="entry name" value="ATPase_F1/V1/A1_a/bsu_nucl-bd"/>
</dbReference>
<feature type="domain" description="ATPase F1/V1/A1 complex alpha/beta subunit nucleotide-binding" evidence="15">
    <location>
        <begin position="161"/>
        <end position="376"/>
    </location>
</feature>
<proteinExistence type="inferred from homology"/>
<evidence type="ECO:0000256" key="8">
    <source>
        <dbReference type="ARBA" id="ARBA00022967"/>
    </source>
</evidence>
<evidence type="ECO:0000256" key="6">
    <source>
        <dbReference type="ARBA" id="ARBA00022781"/>
    </source>
</evidence>
<evidence type="ECO:0000256" key="7">
    <source>
        <dbReference type="ARBA" id="ARBA00022840"/>
    </source>
</evidence>
<evidence type="ECO:0000256" key="4">
    <source>
        <dbReference type="ARBA" id="ARBA00022448"/>
    </source>
</evidence>
<evidence type="ECO:0000256" key="13">
    <source>
        <dbReference type="ARBA" id="ARBA00026013"/>
    </source>
</evidence>
<keyword evidence="7 14" id="KW-0067">ATP-binding</keyword>
<dbReference type="Pfam" id="PF00306">
    <property type="entry name" value="ATP-synt_ab_C"/>
    <property type="match status" value="1"/>
</dbReference>
<organism evidence="18 19">
    <name type="scientific">Desulfosarcina ovata subsp. sediminis</name>
    <dbReference type="NCBI Taxonomy" id="885957"/>
    <lineage>
        <taxon>Bacteria</taxon>
        <taxon>Pseudomonadati</taxon>
        <taxon>Thermodesulfobacteriota</taxon>
        <taxon>Desulfobacteria</taxon>
        <taxon>Desulfobacterales</taxon>
        <taxon>Desulfosarcinaceae</taxon>
        <taxon>Desulfosarcina</taxon>
    </lineage>
</organism>
<dbReference type="GO" id="GO:0046933">
    <property type="term" value="F:proton-transporting ATP synthase activity, rotational mechanism"/>
    <property type="evidence" value="ECO:0007669"/>
    <property type="project" value="UniProtKB-UniRule"/>
</dbReference>
<dbReference type="FunFam" id="3.40.50.300:FF:000002">
    <property type="entry name" value="ATP synthase subunit alpha"/>
    <property type="match status" value="1"/>
</dbReference>
<dbReference type="NCBIfam" id="TIGR00962">
    <property type="entry name" value="atpA"/>
    <property type="match status" value="1"/>
</dbReference>
<dbReference type="InterPro" id="IPR000793">
    <property type="entry name" value="ATP_synth_asu_C"/>
</dbReference>
<evidence type="ECO:0000256" key="11">
    <source>
        <dbReference type="ARBA" id="ARBA00023196"/>
    </source>
</evidence>
<evidence type="ECO:0000259" key="15">
    <source>
        <dbReference type="Pfam" id="PF00006"/>
    </source>
</evidence>
<dbReference type="SUPFAM" id="SSF47917">
    <property type="entry name" value="C-terminal domain of alpha and beta subunits of F1 ATP synthase"/>
    <property type="match status" value="1"/>
</dbReference>
<accession>A0A5K8A076</accession>
<evidence type="ECO:0000256" key="10">
    <source>
        <dbReference type="ARBA" id="ARBA00023136"/>
    </source>
</evidence>
<dbReference type="Gene3D" id="2.40.30.20">
    <property type="match status" value="1"/>
</dbReference>
<dbReference type="InterPro" id="IPR036121">
    <property type="entry name" value="ATPase_F1/V1/A1_a/bsu_N_sf"/>
</dbReference>
<dbReference type="GO" id="GO:0045259">
    <property type="term" value="C:proton-transporting ATP synthase complex"/>
    <property type="evidence" value="ECO:0007669"/>
    <property type="project" value="UniProtKB-KW"/>
</dbReference>
<evidence type="ECO:0000256" key="3">
    <source>
        <dbReference type="ARBA" id="ARBA00008936"/>
    </source>
</evidence>
<comment type="catalytic activity">
    <reaction evidence="14">
        <text>ATP + H2O + 4 H(+)(in) = ADP + phosphate + 5 H(+)(out)</text>
        <dbReference type="Rhea" id="RHEA:57720"/>
        <dbReference type="ChEBI" id="CHEBI:15377"/>
        <dbReference type="ChEBI" id="CHEBI:15378"/>
        <dbReference type="ChEBI" id="CHEBI:30616"/>
        <dbReference type="ChEBI" id="CHEBI:43474"/>
        <dbReference type="ChEBI" id="CHEBI:456216"/>
        <dbReference type="EC" id="7.1.2.2"/>
    </reaction>
</comment>
<dbReference type="GO" id="GO:0005886">
    <property type="term" value="C:plasma membrane"/>
    <property type="evidence" value="ECO:0007669"/>
    <property type="project" value="UniProtKB-SubCell"/>
</dbReference>
<comment type="subcellular location">
    <subcellularLocation>
        <location evidence="14">Cell membrane</location>
        <topology evidence="14">Peripheral membrane protein</topology>
    </subcellularLocation>
    <subcellularLocation>
        <location evidence="2">Membrane</location>
    </subcellularLocation>
</comment>
<dbReference type="InterPro" id="IPR033732">
    <property type="entry name" value="ATP_synth_F1_a_nt-bd_dom"/>
</dbReference>
<dbReference type="Gene3D" id="3.40.50.300">
    <property type="entry name" value="P-loop containing nucleotide triphosphate hydrolases"/>
    <property type="match status" value="1"/>
</dbReference>
<dbReference type="PROSITE" id="PS00152">
    <property type="entry name" value="ATPASE_ALPHA_BETA"/>
    <property type="match status" value="1"/>
</dbReference>
<dbReference type="CDD" id="cd18113">
    <property type="entry name" value="ATP-synt_F1_alpha_C"/>
    <property type="match status" value="1"/>
</dbReference>
<keyword evidence="5 14" id="KW-0547">Nucleotide-binding</keyword>
<keyword evidence="12 14" id="KW-0066">ATP synthesis</keyword>
<sequence length="529" mass="57358">MNQKHHSLETSGLEDVLGDVDRAVKQGVEHFLPELKTGEVGRVQSVGQGIAWVDGLGQVQFEEQVQVGTRVAGMVLDILPDRVGIVLFGSSESVCAGDEVRRSGRVLDVPVGNDLVGRVVDPLGRPLDGRGRPDVVDYRTVLHDAPRIMDRAPVVRPLQTGLKVVDALIPIGRGQRELILGDRQTGKTAVALDAMVNQKGKDVLCIYCAIGQRSSGTARVVDALARNGAMAYSVVVVVDADAPPGLQYIAPYAATAMGEHFMDTGRDVLIVYDDLTRHAVAYRQLSLLLRRPPGREAFPGDIFYVHSRLLERATHLREELGGGTLTALPIAETEAQNISAYIPTNLISITDGQIYLSPELFQKGVLPAVDVGKSVSRVGGKAQLPAYHKVAGALRLSYTQFQELESFARFGTRLDDLTRRTLEHGRRVRAVLRQPELLTMSAGEQIAVLFAVSKGLMDEVPEVRMQEAETAILESVTAGIPDIEEAITRAGDDDPVWDRLIQLISTAIGPFKEAYADAGDIGPQNPDRP</sequence>
<evidence type="ECO:0000256" key="1">
    <source>
        <dbReference type="ARBA" id="ARBA00003784"/>
    </source>
</evidence>
<evidence type="ECO:0000256" key="12">
    <source>
        <dbReference type="ARBA" id="ARBA00023310"/>
    </source>
</evidence>
<dbReference type="KEGG" id="dov:DSCO28_63820"/>
<dbReference type="CDD" id="cd01132">
    <property type="entry name" value="F1-ATPase_alpha_CD"/>
    <property type="match status" value="1"/>
</dbReference>
<feature type="binding site" evidence="14">
    <location>
        <begin position="181"/>
        <end position="188"/>
    </location>
    <ligand>
        <name>ATP</name>
        <dbReference type="ChEBI" id="CHEBI:30616"/>
    </ligand>
</feature>
<dbReference type="EC" id="7.1.2.2" evidence="14"/>
<dbReference type="PANTHER" id="PTHR48082:SF2">
    <property type="entry name" value="ATP SYNTHASE SUBUNIT ALPHA, MITOCHONDRIAL"/>
    <property type="match status" value="1"/>
</dbReference>
<dbReference type="RefSeq" id="WP_155325296.1">
    <property type="nucleotide sequence ID" value="NZ_AP021876.1"/>
</dbReference>
<dbReference type="InterPro" id="IPR004100">
    <property type="entry name" value="ATPase_F1/V1/A1_a/bsu_N"/>
</dbReference>
<protein>
    <recommendedName>
        <fullName evidence="14">ATP synthase subunit alpha</fullName>
        <ecNumber evidence="14">7.1.2.2</ecNumber>
    </recommendedName>
    <alternativeName>
        <fullName evidence="14">ATP synthase F1 sector subunit alpha</fullName>
    </alternativeName>
    <alternativeName>
        <fullName evidence="14">F-ATPase subunit alpha</fullName>
    </alternativeName>
</protein>
<comment type="function">
    <text evidence="1 14">Produces ATP from ADP in the presence of a proton gradient across the membrane. The alpha chain is a regulatory subunit.</text>
</comment>
<feature type="domain" description="ATPase F1/V1/A1 complex alpha/beta subunit N-terminal" evidence="17">
    <location>
        <begin position="38"/>
        <end position="104"/>
    </location>
</feature>
<dbReference type="Proteomes" id="UP000425960">
    <property type="component" value="Chromosome"/>
</dbReference>
<dbReference type="SUPFAM" id="SSF52540">
    <property type="entry name" value="P-loop containing nucleoside triphosphate hydrolases"/>
    <property type="match status" value="1"/>
</dbReference>
<keyword evidence="11 14" id="KW-0139">CF(1)</keyword>
<dbReference type="AlphaFoldDB" id="A0A5K8A076"/>
<keyword evidence="8 14" id="KW-1278">Translocase</keyword>
<evidence type="ECO:0000256" key="5">
    <source>
        <dbReference type="ARBA" id="ARBA00022741"/>
    </source>
</evidence>
<name>A0A5K8A076_9BACT</name>
<evidence type="ECO:0000256" key="2">
    <source>
        <dbReference type="ARBA" id="ARBA00004370"/>
    </source>
</evidence>
<dbReference type="SUPFAM" id="SSF50615">
    <property type="entry name" value="N-terminal domain of alpha and beta subunits of F1 ATP synthase"/>
    <property type="match status" value="1"/>
</dbReference>
<dbReference type="GO" id="GO:0005524">
    <property type="term" value="F:ATP binding"/>
    <property type="evidence" value="ECO:0007669"/>
    <property type="project" value="UniProtKB-UniRule"/>
</dbReference>
<keyword evidence="9 14" id="KW-0406">Ion transport</keyword>
<dbReference type="InterPro" id="IPR038376">
    <property type="entry name" value="ATP_synth_asu_C_sf"/>
</dbReference>
<keyword evidence="6 14" id="KW-0375">Hydrogen ion transport</keyword>